<evidence type="ECO:0000256" key="1">
    <source>
        <dbReference type="SAM" id="MobiDB-lite"/>
    </source>
</evidence>
<dbReference type="AlphaFoldDB" id="A0A1Q3C0V9"/>
<dbReference type="InParanoid" id="A0A1Q3C0V9"/>
<dbReference type="STRING" id="3775.A0A1Q3C0V9"/>
<feature type="domain" description="Ubiquitin-like" evidence="2">
    <location>
        <begin position="22"/>
        <end position="95"/>
    </location>
</feature>
<dbReference type="InterPro" id="IPR019956">
    <property type="entry name" value="Ubiquitin_dom"/>
</dbReference>
<dbReference type="Proteomes" id="UP000187406">
    <property type="component" value="Unassembled WGS sequence"/>
</dbReference>
<dbReference type="InterPro" id="IPR029071">
    <property type="entry name" value="Ubiquitin-like_domsf"/>
</dbReference>
<dbReference type="PANTHER" id="PTHR15204">
    <property type="entry name" value="LARGE PROLINE-RICH PROTEIN BAG6"/>
    <property type="match status" value="1"/>
</dbReference>
<dbReference type="GO" id="GO:0051787">
    <property type="term" value="F:misfolded protein binding"/>
    <property type="evidence" value="ECO:0007669"/>
    <property type="project" value="TreeGrafter"/>
</dbReference>
<dbReference type="PROSITE" id="PS50053">
    <property type="entry name" value="UBIQUITIN_2"/>
    <property type="match status" value="1"/>
</dbReference>
<dbReference type="Pfam" id="PF00240">
    <property type="entry name" value="ubiquitin"/>
    <property type="match status" value="1"/>
</dbReference>
<dbReference type="InterPro" id="IPR000626">
    <property type="entry name" value="Ubiquitin-like_dom"/>
</dbReference>
<accession>A0A1Q3C0V9</accession>
<name>A0A1Q3C0V9_CEPFO</name>
<feature type="compositionally biased region" description="Polar residues" evidence="1">
    <location>
        <begin position="704"/>
        <end position="717"/>
    </location>
</feature>
<dbReference type="Gene3D" id="3.10.20.90">
    <property type="entry name" value="Phosphatidylinositol 3-kinase Catalytic Subunit, Chain A, domain 1"/>
    <property type="match status" value="1"/>
</dbReference>
<dbReference type="OrthoDB" id="267397at2759"/>
<dbReference type="SMART" id="SM00213">
    <property type="entry name" value="UBQ"/>
    <property type="match status" value="1"/>
</dbReference>
<feature type="compositionally biased region" description="Polar residues" evidence="1">
    <location>
        <begin position="110"/>
        <end position="121"/>
    </location>
</feature>
<evidence type="ECO:0000313" key="3">
    <source>
        <dbReference type="EMBL" id="GAV73904.1"/>
    </source>
</evidence>
<dbReference type="FunCoup" id="A0A1Q3C0V9">
    <property type="interactions" value="809"/>
</dbReference>
<feature type="region of interest" description="Disordered" evidence="1">
    <location>
        <begin position="434"/>
        <end position="484"/>
    </location>
</feature>
<comment type="caution">
    <text evidence="3">The sequence shown here is derived from an EMBL/GenBank/DDBJ whole genome shotgun (WGS) entry which is preliminary data.</text>
</comment>
<reference evidence="4" key="1">
    <citation type="submission" date="2016-04" db="EMBL/GenBank/DDBJ databases">
        <title>Cephalotus genome sequencing.</title>
        <authorList>
            <person name="Fukushima K."/>
            <person name="Hasebe M."/>
            <person name="Fang X."/>
        </authorList>
    </citation>
    <scope>NUCLEOTIDE SEQUENCE [LARGE SCALE GENOMIC DNA]</scope>
    <source>
        <strain evidence="4">cv. St1</strain>
    </source>
</reference>
<organism evidence="3 4">
    <name type="scientific">Cephalotus follicularis</name>
    <name type="common">Albany pitcher plant</name>
    <dbReference type="NCBI Taxonomy" id="3775"/>
    <lineage>
        <taxon>Eukaryota</taxon>
        <taxon>Viridiplantae</taxon>
        <taxon>Streptophyta</taxon>
        <taxon>Embryophyta</taxon>
        <taxon>Tracheophyta</taxon>
        <taxon>Spermatophyta</taxon>
        <taxon>Magnoliopsida</taxon>
        <taxon>eudicotyledons</taxon>
        <taxon>Gunneridae</taxon>
        <taxon>Pentapetalae</taxon>
        <taxon>rosids</taxon>
        <taxon>fabids</taxon>
        <taxon>Oxalidales</taxon>
        <taxon>Cephalotaceae</taxon>
        <taxon>Cephalotus</taxon>
    </lineage>
</organism>
<keyword evidence="4" id="KW-1185">Reference proteome</keyword>
<feature type="region of interest" description="Disordered" evidence="1">
    <location>
        <begin position="636"/>
        <end position="659"/>
    </location>
</feature>
<feature type="compositionally biased region" description="Polar residues" evidence="1">
    <location>
        <begin position="642"/>
        <end position="655"/>
    </location>
</feature>
<dbReference type="PRINTS" id="PR00348">
    <property type="entry name" value="UBIQUITIN"/>
</dbReference>
<feature type="region of interest" description="Disordered" evidence="1">
    <location>
        <begin position="96"/>
        <end position="121"/>
    </location>
</feature>
<feature type="region of interest" description="Disordered" evidence="1">
    <location>
        <begin position="571"/>
        <end position="590"/>
    </location>
</feature>
<dbReference type="GO" id="GO:0031593">
    <property type="term" value="F:polyubiquitin modification-dependent protein binding"/>
    <property type="evidence" value="ECO:0007669"/>
    <property type="project" value="TreeGrafter"/>
</dbReference>
<evidence type="ECO:0000259" key="2">
    <source>
        <dbReference type="PROSITE" id="PS50053"/>
    </source>
</evidence>
<dbReference type="EMBL" id="BDDD01001164">
    <property type="protein sequence ID" value="GAV73904.1"/>
    <property type="molecule type" value="Genomic_DNA"/>
</dbReference>
<feature type="compositionally biased region" description="Polar residues" evidence="1">
    <location>
        <begin position="578"/>
        <end position="590"/>
    </location>
</feature>
<dbReference type="GO" id="GO:0036503">
    <property type="term" value="P:ERAD pathway"/>
    <property type="evidence" value="ECO:0007669"/>
    <property type="project" value="TreeGrafter"/>
</dbReference>
<proteinExistence type="predicted"/>
<feature type="compositionally biased region" description="Polar residues" evidence="1">
    <location>
        <begin position="451"/>
        <end position="484"/>
    </location>
</feature>
<dbReference type="PANTHER" id="PTHR15204:SF0">
    <property type="entry name" value="LARGE PROLINE-RICH PROTEIN BAG6"/>
    <property type="match status" value="1"/>
</dbReference>
<gene>
    <name evidence="3" type="ORF">CFOL_v3_17387</name>
</gene>
<feature type="region of interest" description="Disordered" evidence="1">
    <location>
        <begin position="689"/>
        <end position="738"/>
    </location>
</feature>
<evidence type="ECO:0000313" key="4">
    <source>
        <dbReference type="Proteomes" id="UP000187406"/>
    </source>
</evidence>
<dbReference type="GO" id="GO:0071818">
    <property type="term" value="C:BAT3 complex"/>
    <property type="evidence" value="ECO:0007669"/>
    <property type="project" value="TreeGrafter"/>
</dbReference>
<sequence>MGSKAADKVSMCNDDGNSETTIEIKIKTLDSQTHTLRVDKQVPVPALKEQIASVTGVLSEQQRLICRGKLLKDDQLLSAYHVEDGHTLHLVVRQPIPPSSDGIHNHSETDPVSGTSPSENSQITPRVVIETINVPHQGGGVRPEIGRIVSAVLGSFGFSNMGSGSDGIDVRERLLQGVLDTTQLQPEQTGMRGQSDGPHSAFGFPASLSLGSLSPPVISDSLTTLLQYLNQMRHEFDAIGRSRGNNVQATGMNRTQGSGPDSATHTGMARGGLPTPALLAEVLLSTREMLSEQAGEHLVQLARQLEDQVNMTDPSVRSSTQSNALRTGLQLYNLGAFLLELGRTIMTVRLGQTPSEALVNAGPAVFISASGPNPLMVQPLPFQPGTGFGTIPMGTVQPVSGLVNGLGTEQTGTGLFTGIGTGFLPRRIDIQIRRGSSVATPNANRDERNDNQLPSDQRNPSTDSSGENVGNQTTSRVTEGSSFSVESGVPVLPIRTMVAAVPGPFPRLPSDSNGSSIGLYCPVLGRFQLVGSGNVSAEQGSQVSGDHDLAGVQTELQSVHESDVLQQNVENPARDGSLPTNNSRQQGPSNARTVNVNILSSGGTQNNQESEGQIPSSVFQFLRSLFPVGEIHVEDAGVHGTPTGSVPENAGTSTGPIAAESTITDEGIFLSNLLREIIPVVSQHVGAESNVTPGEAHSPENRMAQESNTQAQNSEVGTSRRPSDTEPSPSNSKRQKTE</sequence>
<protein>
    <submittedName>
        <fullName evidence="3">Ubiquitin domain-containing protein</fullName>
    </submittedName>
</protein>
<dbReference type="SUPFAM" id="SSF54236">
    <property type="entry name" value="Ubiquitin-like"/>
    <property type="match status" value="1"/>
</dbReference>
<dbReference type="FunFam" id="3.10.20.90:FF:000154">
    <property type="entry name" value="Large proline-rich protein BAG6"/>
    <property type="match status" value="1"/>
</dbReference>